<accession>A0AAV4N1Y8</accession>
<feature type="region of interest" description="Disordered" evidence="1">
    <location>
        <begin position="64"/>
        <end position="85"/>
    </location>
</feature>
<evidence type="ECO:0000256" key="1">
    <source>
        <dbReference type="SAM" id="MobiDB-lite"/>
    </source>
</evidence>
<feature type="compositionally biased region" description="Polar residues" evidence="1">
    <location>
        <begin position="69"/>
        <end position="85"/>
    </location>
</feature>
<organism evidence="2 3">
    <name type="scientific">Caerostris extrusa</name>
    <name type="common">Bark spider</name>
    <name type="synonym">Caerostris bankana</name>
    <dbReference type="NCBI Taxonomy" id="172846"/>
    <lineage>
        <taxon>Eukaryota</taxon>
        <taxon>Metazoa</taxon>
        <taxon>Ecdysozoa</taxon>
        <taxon>Arthropoda</taxon>
        <taxon>Chelicerata</taxon>
        <taxon>Arachnida</taxon>
        <taxon>Araneae</taxon>
        <taxon>Araneomorphae</taxon>
        <taxon>Entelegynae</taxon>
        <taxon>Araneoidea</taxon>
        <taxon>Araneidae</taxon>
        <taxon>Caerostris</taxon>
    </lineage>
</organism>
<gene>
    <name evidence="2" type="ORF">CEXT_182191</name>
</gene>
<protein>
    <submittedName>
        <fullName evidence="2">Uncharacterized protein</fullName>
    </submittedName>
</protein>
<keyword evidence="3" id="KW-1185">Reference proteome</keyword>
<name>A0AAV4N1Y8_CAEEX</name>
<reference evidence="2 3" key="1">
    <citation type="submission" date="2021-06" db="EMBL/GenBank/DDBJ databases">
        <title>Caerostris extrusa draft genome.</title>
        <authorList>
            <person name="Kono N."/>
            <person name="Arakawa K."/>
        </authorList>
    </citation>
    <scope>NUCLEOTIDE SEQUENCE [LARGE SCALE GENOMIC DNA]</scope>
</reference>
<evidence type="ECO:0000313" key="3">
    <source>
        <dbReference type="Proteomes" id="UP001054945"/>
    </source>
</evidence>
<sequence length="110" mass="13023">MEIEIQKQNEYINKIEEQKNDVISQQDFYSLEKPTSIQLIQSSPENYFSSPKFTTPKDKYFHTTKSNDKTFPQQSPESSTWYTLTNTPQNMQSFNKSEFNKEGLFHHTKT</sequence>
<dbReference type="AlphaFoldDB" id="A0AAV4N1Y8"/>
<proteinExistence type="predicted"/>
<dbReference type="Proteomes" id="UP001054945">
    <property type="component" value="Unassembled WGS sequence"/>
</dbReference>
<evidence type="ECO:0000313" key="2">
    <source>
        <dbReference type="EMBL" id="GIX78496.1"/>
    </source>
</evidence>
<dbReference type="EMBL" id="BPLR01020419">
    <property type="protein sequence ID" value="GIX78496.1"/>
    <property type="molecule type" value="Genomic_DNA"/>
</dbReference>
<comment type="caution">
    <text evidence="2">The sequence shown here is derived from an EMBL/GenBank/DDBJ whole genome shotgun (WGS) entry which is preliminary data.</text>
</comment>